<protein>
    <submittedName>
        <fullName evidence="1">Uncharacterized protein</fullName>
    </submittedName>
</protein>
<evidence type="ECO:0000313" key="2">
    <source>
        <dbReference type="Proteomes" id="UP000287233"/>
    </source>
</evidence>
<dbReference type="KEGG" id="bih:BIP78_1552"/>
<accession>A0A410FWJ9</accession>
<organism evidence="1 2">
    <name type="scientific">Bipolaricaulis sibiricus</name>
    <dbReference type="NCBI Taxonomy" id="2501609"/>
    <lineage>
        <taxon>Bacteria</taxon>
        <taxon>Candidatus Bipolaricaulota</taxon>
        <taxon>Candidatus Bipolaricaulia</taxon>
        <taxon>Candidatus Bipolaricaulales</taxon>
        <taxon>Candidatus Bipolaricaulaceae</taxon>
        <taxon>Candidatus Bipolaricaulis</taxon>
    </lineage>
</organism>
<sequence>MIPGVCGWGGRIMRNAWLTIGLVVLWALPGWSQYTELPYTSGGVTVTLGFCGNLTVSGGTCSQVASNVVQCSVSEGTTGTVNLSAQRTPTGTVTISAAALPTGWSSVAPVSGSGSVSAQYRFTVPVETAGRRFELTFQATAAGVSGAITLTVILDVLDREGAQSATCFHAFWTHGSGVQLENPEAAVSVTRLGYATHVVGSRTRADGSTSPFPLRSSEPATVAPQGVRSASAIGSFACSSGSTRAESNKGARLGW</sequence>
<proteinExistence type="predicted"/>
<dbReference type="AlphaFoldDB" id="A0A410FWJ9"/>
<dbReference type="Proteomes" id="UP000287233">
    <property type="component" value="Chromosome"/>
</dbReference>
<evidence type="ECO:0000313" key="1">
    <source>
        <dbReference type="EMBL" id="QAA77318.1"/>
    </source>
</evidence>
<reference evidence="2" key="1">
    <citation type="submission" date="2018-12" db="EMBL/GenBank/DDBJ databases">
        <title>Complete genome sequence of an uncultured bacterium of the candidate phylum Bipolaricaulota.</title>
        <authorList>
            <person name="Kadnikov V.V."/>
            <person name="Mardanov A.V."/>
            <person name="Beletsky A.V."/>
            <person name="Frank Y.A."/>
            <person name="Karnachuk O.V."/>
            <person name="Ravin N.V."/>
        </authorList>
    </citation>
    <scope>NUCLEOTIDE SEQUENCE [LARGE SCALE GENOMIC DNA]</scope>
</reference>
<dbReference type="EMBL" id="CP034928">
    <property type="protein sequence ID" value="QAA77318.1"/>
    <property type="molecule type" value="Genomic_DNA"/>
</dbReference>
<gene>
    <name evidence="1" type="ORF">BIP78_1552</name>
</gene>
<name>A0A410FWJ9_BIPS1</name>